<dbReference type="Pfam" id="PF03104">
    <property type="entry name" value="DNA_pol_B_exo1"/>
    <property type="match status" value="1"/>
</dbReference>
<dbReference type="Gene3D" id="2.40.50.730">
    <property type="match status" value="1"/>
</dbReference>
<dbReference type="InterPro" id="IPR006134">
    <property type="entry name" value="DNA-dir_DNA_pol_B_multi_dom"/>
</dbReference>
<evidence type="ECO:0000259" key="15">
    <source>
        <dbReference type="Pfam" id="PF03104"/>
    </source>
</evidence>
<name>A0A7J7JIN1_BUGNE</name>
<dbReference type="CDD" id="cd05776">
    <property type="entry name" value="DNA_polB_alpha_exo"/>
    <property type="match status" value="1"/>
</dbReference>
<feature type="domain" description="Zinc finger DNA-directed DNA polymerase family B alpha" evidence="16">
    <location>
        <begin position="1277"/>
        <end position="1413"/>
    </location>
</feature>
<evidence type="ECO:0000256" key="2">
    <source>
        <dbReference type="ARBA" id="ARBA00005755"/>
    </source>
</evidence>
<evidence type="ECO:0000256" key="3">
    <source>
        <dbReference type="ARBA" id="ARBA00022679"/>
    </source>
</evidence>
<feature type="compositionally biased region" description="Low complexity" evidence="13">
    <location>
        <begin position="160"/>
        <end position="179"/>
    </location>
</feature>
<dbReference type="NCBIfam" id="TIGR00592">
    <property type="entry name" value="pol2"/>
    <property type="match status" value="1"/>
</dbReference>
<accession>A0A7J7JIN1</accession>
<keyword evidence="3 12" id="KW-0808">Transferase</keyword>
<feature type="region of interest" description="Disordered" evidence="13">
    <location>
        <begin position="1"/>
        <end position="34"/>
    </location>
</feature>
<gene>
    <name evidence="18" type="ORF">EB796_016208</name>
</gene>
<evidence type="ECO:0000256" key="10">
    <source>
        <dbReference type="ARBA" id="ARBA00023125"/>
    </source>
</evidence>
<dbReference type="FunFam" id="3.30.70.2820:FF:000001">
    <property type="entry name" value="DNA polymerase"/>
    <property type="match status" value="1"/>
</dbReference>
<feature type="region of interest" description="Disordered" evidence="13">
    <location>
        <begin position="820"/>
        <end position="850"/>
    </location>
</feature>
<dbReference type="InterPro" id="IPR038256">
    <property type="entry name" value="Pol_alpha_znc_sf"/>
</dbReference>
<dbReference type="OrthoDB" id="6755010at2759"/>
<comment type="similarity">
    <text evidence="2 12">Belongs to the DNA polymerase type-B family.</text>
</comment>
<dbReference type="Gene3D" id="1.10.3200.20">
    <property type="entry name" value="DNA Polymerase alpha, zinc finger"/>
    <property type="match status" value="1"/>
</dbReference>
<comment type="subcellular location">
    <subcellularLocation>
        <location evidence="1">Nucleus</location>
    </subcellularLocation>
</comment>
<dbReference type="FunFam" id="1.10.132.60:FF:000004">
    <property type="entry name" value="DNA polymerase"/>
    <property type="match status" value="1"/>
</dbReference>
<dbReference type="InterPro" id="IPR015088">
    <property type="entry name" value="Znf_DNA-dir_DNA_pol_B_alpha"/>
</dbReference>
<evidence type="ECO:0000313" key="18">
    <source>
        <dbReference type="EMBL" id="KAF6025484.1"/>
    </source>
</evidence>
<dbReference type="PRINTS" id="PR00106">
    <property type="entry name" value="DNAPOLB"/>
</dbReference>
<dbReference type="InterPro" id="IPR036397">
    <property type="entry name" value="RNaseH_sf"/>
</dbReference>
<evidence type="ECO:0000256" key="9">
    <source>
        <dbReference type="ARBA" id="ARBA00022932"/>
    </source>
</evidence>
<dbReference type="InterPro" id="IPR045846">
    <property type="entry name" value="POLBc_alpha"/>
</dbReference>
<evidence type="ECO:0000313" key="19">
    <source>
        <dbReference type="Proteomes" id="UP000593567"/>
    </source>
</evidence>
<dbReference type="InterPro" id="IPR024647">
    <property type="entry name" value="DNA_pol_a_cat_su_N"/>
</dbReference>
<dbReference type="CDD" id="cd05532">
    <property type="entry name" value="POLBc_alpha"/>
    <property type="match status" value="1"/>
</dbReference>
<feature type="domain" description="DNA-directed DNA polymerase family B multifunctional" evidence="14">
    <location>
        <begin position="786"/>
        <end position="1240"/>
    </location>
</feature>
<evidence type="ECO:0000259" key="16">
    <source>
        <dbReference type="Pfam" id="PF08996"/>
    </source>
</evidence>
<dbReference type="Proteomes" id="UP000593567">
    <property type="component" value="Unassembled WGS sequence"/>
</dbReference>
<keyword evidence="10 12" id="KW-0238">DNA-binding</keyword>
<feature type="region of interest" description="Disordered" evidence="13">
    <location>
        <begin position="83"/>
        <end position="228"/>
    </location>
</feature>
<dbReference type="GO" id="GO:0006272">
    <property type="term" value="P:leading strand elongation"/>
    <property type="evidence" value="ECO:0007669"/>
    <property type="project" value="TreeGrafter"/>
</dbReference>
<dbReference type="EC" id="2.7.7.7" evidence="12"/>
<comment type="catalytic activity">
    <reaction evidence="12">
        <text>DNA(n) + a 2'-deoxyribonucleoside 5'-triphosphate = DNA(n+1) + diphosphate</text>
        <dbReference type="Rhea" id="RHEA:22508"/>
        <dbReference type="Rhea" id="RHEA-COMP:17339"/>
        <dbReference type="Rhea" id="RHEA-COMP:17340"/>
        <dbReference type="ChEBI" id="CHEBI:33019"/>
        <dbReference type="ChEBI" id="CHEBI:61560"/>
        <dbReference type="ChEBI" id="CHEBI:173112"/>
        <dbReference type="EC" id="2.7.7.7"/>
    </reaction>
</comment>
<dbReference type="InterPro" id="IPR006133">
    <property type="entry name" value="DNA-dir_DNA_pol_B_exonuc"/>
</dbReference>
<evidence type="ECO:0000256" key="11">
    <source>
        <dbReference type="ARBA" id="ARBA00023242"/>
    </source>
</evidence>
<feature type="compositionally biased region" description="Basic residues" evidence="13">
    <location>
        <begin position="111"/>
        <end position="122"/>
    </location>
</feature>
<keyword evidence="4 12" id="KW-0548">Nucleotidyltransferase</keyword>
<evidence type="ECO:0000256" key="1">
    <source>
        <dbReference type="ARBA" id="ARBA00004123"/>
    </source>
</evidence>
<dbReference type="InterPro" id="IPR042087">
    <property type="entry name" value="DNA_pol_B_thumb"/>
</dbReference>
<keyword evidence="6" id="KW-0479">Metal-binding</keyword>
<keyword evidence="8" id="KW-0862">Zinc</keyword>
<dbReference type="PANTHER" id="PTHR45861:SF1">
    <property type="entry name" value="DNA POLYMERASE ALPHA CATALYTIC SUBUNIT"/>
    <property type="match status" value="1"/>
</dbReference>
<comment type="caution">
    <text evidence="18">The sequence shown here is derived from an EMBL/GenBank/DDBJ whole genome shotgun (WGS) entry which is preliminary data.</text>
</comment>
<sequence length="1425" mass="159499">MAPTEDNAEINDSGYSVAKDRSRRSKRGSKASARADLLAKIKNAKATGQKYVPEDEEEDIYDLVDEKEYTDIVRQRKDDKWIVDDGTGYVEDGRDLFDDEQDDYEGCTPKSKSKGSKKKNPNIRKPGSAPNISSMFAASAAKAKVKPKQDTSKHDDLLEELLASADSTETTAANTTSTAVKTGVKRKKPLPLFSRKPVVKPKVKEEPDSGHGTYSQASDHGLNGSQAISQMSGPLVVPESYEDVVIPSSQPIEGSVTSSHPITKSVAASAGELDMQVDEFDDDLDDDQLMEISDIKPEIKQEVDMSASWMVNGGDEKPATVVTAEACSTGALPTVTSAATQEQVFRFYWLDAYEDYFKHPGTIYLFGKTKHTSGAYVSCCVAVKNIYRQIFLLPRLNRYDSRSKVMTDESLTFLDVYNEFNNEVAPRFKIKNYKSRATGKQYSFDLSDVPTNAEYLEVRYGSEYPALPRDLSGETFSHVFGANKSSLELFLLEQKIRGPCWLDITTPQLSSQSFSWCKLDVLVTDFKTVSVVGDSERAPAPPLVTLTMCVKSAHNSKSNQNEVVQVACLVNSNYRVDKPAPDKLFEQHFLAVTKTSDLVFPLDLQDKAQTDGKHLKMEVLASERALLGFLLAKIHKYDPDILIGHDISNFELDFLLTRVAANKVPHWHKISRLKRSGDVPRKSMGKSSQIDRSAVCGRIVCDTMISARELIRAKSYDLTVLVQQLLHQSRVELDMEELKAAYSTTGDLLRVANLTIQDAFYAHKLMFELNILPLAWQITTICGNVLSRTLLGGRSERNEYLLLHAFTDKGYIVPDKTYASSKTKGKASGPTDHDLDEGEEATAPKPVKGRRKPAYAGGLVLEPKKGFYDTFILMLDFNSLYPSIIQEYNVCFTTVNRSLNVTAEEDEEFTIPDIPDSSLEPGILPVEIRKLVQSRRQVKALMKERGITKEQYMQYDIRQKALKLTANSMYGCLGFTYSRFFAKPLAALITAKGREILQKTKDLVEKMGLDVIYGDTDSIMINTNSRNFEDVYKLGNKVKAEVNKAYRLLEIDIDGVYKSMLLLKKKKYAALNVTKGADGQCITNQELKGLDIVRRDWCELSKQTGLYVVNEILSGESKETILENIHAKLREVKDAVHNGDIPLDLYHITKQLTKAPEAYPDKKSLPHVQVALRLNASAAKKLRAEDTVYYIICQDGTNLAPSQRAYHPDELSRNKQLKVDTEYYLAHQIHPVVSRLCDPIEGTDSALIAEMLGLDSSRYQHKVSVDDEEEETYARLVSDEEKYRLCSRLDIVCQYKDCGQKNFIDSPIRLEQGKAFTSSWAYCSSVSADGSKHLLHLSPATKDNVTDANINILKNKISLAIRSHVNKYYQGWLKCEDSACGHRTRRVPLQLYRGRPVCPACTKAALVQEVMENKYTSILGHVSIL</sequence>
<dbReference type="Gene3D" id="3.30.70.2820">
    <property type="match status" value="1"/>
</dbReference>
<dbReference type="InterPro" id="IPR043502">
    <property type="entry name" value="DNA/RNA_pol_sf"/>
</dbReference>
<dbReference type="PROSITE" id="PS00116">
    <property type="entry name" value="DNA_POLYMERASE_B"/>
    <property type="match status" value="1"/>
</dbReference>
<dbReference type="GO" id="GO:0008270">
    <property type="term" value="F:zinc ion binding"/>
    <property type="evidence" value="ECO:0007669"/>
    <property type="project" value="UniProtKB-KW"/>
</dbReference>
<dbReference type="SUPFAM" id="SSF53098">
    <property type="entry name" value="Ribonuclease H-like"/>
    <property type="match status" value="1"/>
</dbReference>
<dbReference type="Gene3D" id="1.10.132.60">
    <property type="entry name" value="DNA polymerase family B, C-terminal domain"/>
    <property type="match status" value="1"/>
</dbReference>
<dbReference type="InterPro" id="IPR006172">
    <property type="entry name" value="DNA-dir_DNA_pol_B"/>
</dbReference>
<keyword evidence="5 12" id="KW-0235">DNA replication</keyword>
<dbReference type="Pfam" id="PF12254">
    <property type="entry name" value="DNA_pol_alpha_N"/>
    <property type="match status" value="1"/>
</dbReference>
<dbReference type="Gene3D" id="3.90.1600.10">
    <property type="entry name" value="Palm domain of DNA polymerase"/>
    <property type="match status" value="1"/>
</dbReference>
<dbReference type="FunFam" id="3.90.1600.10:FF:000022">
    <property type="entry name" value="DNA polymerase"/>
    <property type="match status" value="1"/>
</dbReference>
<dbReference type="Gene3D" id="1.10.287.690">
    <property type="entry name" value="Helix hairpin bin"/>
    <property type="match status" value="1"/>
</dbReference>
<evidence type="ECO:0000256" key="12">
    <source>
        <dbReference type="RuleBase" id="RU000442"/>
    </source>
</evidence>
<evidence type="ECO:0000259" key="14">
    <source>
        <dbReference type="Pfam" id="PF00136"/>
    </source>
</evidence>
<proteinExistence type="inferred from homology"/>
<dbReference type="InterPro" id="IPR023211">
    <property type="entry name" value="DNA_pol_palm_dom_sf"/>
</dbReference>
<evidence type="ECO:0000256" key="5">
    <source>
        <dbReference type="ARBA" id="ARBA00022705"/>
    </source>
</evidence>
<dbReference type="Pfam" id="PF08996">
    <property type="entry name" value="zf-DNA_Pol"/>
    <property type="match status" value="1"/>
</dbReference>
<dbReference type="GO" id="GO:0005658">
    <property type="term" value="C:alpha DNA polymerase:primase complex"/>
    <property type="evidence" value="ECO:0007669"/>
    <property type="project" value="TreeGrafter"/>
</dbReference>
<dbReference type="GO" id="GO:0006273">
    <property type="term" value="P:lagging strand elongation"/>
    <property type="evidence" value="ECO:0007669"/>
    <property type="project" value="TreeGrafter"/>
</dbReference>
<dbReference type="GO" id="GO:1902975">
    <property type="term" value="P:mitotic DNA replication initiation"/>
    <property type="evidence" value="ECO:0007669"/>
    <property type="project" value="InterPro"/>
</dbReference>
<dbReference type="SMART" id="SM00486">
    <property type="entry name" value="POLBc"/>
    <property type="match status" value="1"/>
</dbReference>
<protein>
    <recommendedName>
        <fullName evidence="12">DNA polymerase</fullName>
        <ecNumber evidence="12">2.7.7.7</ecNumber>
    </recommendedName>
</protein>
<dbReference type="EMBL" id="VXIV02002455">
    <property type="protein sequence ID" value="KAF6025484.1"/>
    <property type="molecule type" value="Genomic_DNA"/>
</dbReference>
<keyword evidence="19" id="KW-1185">Reference proteome</keyword>
<feature type="domain" description="DNA polymerase alpha catalytic subunit N-terminal" evidence="17">
    <location>
        <begin position="38"/>
        <end position="98"/>
    </location>
</feature>
<dbReference type="PANTHER" id="PTHR45861">
    <property type="entry name" value="DNA POLYMERASE ALPHA CATALYTIC SUBUNIT"/>
    <property type="match status" value="1"/>
</dbReference>
<feature type="compositionally biased region" description="Basic and acidic residues" evidence="13">
    <location>
        <begin position="147"/>
        <end position="156"/>
    </location>
</feature>
<dbReference type="GO" id="GO:0003682">
    <property type="term" value="F:chromatin binding"/>
    <property type="evidence" value="ECO:0007669"/>
    <property type="project" value="TreeGrafter"/>
</dbReference>
<dbReference type="GO" id="GO:0033554">
    <property type="term" value="P:cellular response to stress"/>
    <property type="evidence" value="ECO:0007669"/>
    <property type="project" value="UniProtKB-ARBA"/>
</dbReference>
<evidence type="ECO:0000256" key="6">
    <source>
        <dbReference type="ARBA" id="ARBA00022723"/>
    </source>
</evidence>
<keyword evidence="7" id="KW-0863">Zinc-finger</keyword>
<evidence type="ECO:0000256" key="13">
    <source>
        <dbReference type="SAM" id="MobiDB-lite"/>
    </source>
</evidence>
<evidence type="ECO:0000256" key="7">
    <source>
        <dbReference type="ARBA" id="ARBA00022771"/>
    </source>
</evidence>
<organism evidence="18 19">
    <name type="scientific">Bugula neritina</name>
    <name type="common">Brown bryozoan</name>
    <name type="synonym">Sertularia neritina</name>
    <dbReference type="NCBI Taxonomy" id="10212"/>
    <lineage>
        <taxon>Eukaryota</taxon>
        <taxon>Metazoa</taxon>
        <taxon>Spiralia</taxon>
        <taxon>Lophotrochozoa</taxon>
        <taxon>Bryozoa</taxon>
        <taxon>Gymnolaemata</taxon>
        <taxon>Cheilostomatida</taxon>
        <taxon>Flustrina</taxon>
        <taxon>Buguloidea</taxon>
        <taxon>Bugulidae</taxon>
        <taxon>Bugula</taxon>
    </lineage>
</organism>
<keyword evidence="11" id="KW-0539">Nucleus</keyword>
<evidence type="ECO:0000259" key="17">
    <source>
        <dbReference type="Pfam" id="PF12254"/>
    </source>
</evidence>
<dbReference type="Pfam" id="PF00136">
    <property type="entry name" value="DNA_pol_B"/>
    <property type="match status" value="1"/>
</dbReference>
<dbReference type="SUPFAM" id="SSF90234">
    <property type="entry name" value="Zinc finger domain of DNA polymerase-alpha"/>
    <property type="match status" value="1"/>
</dbReference>
<feature type="domain" description="DNA-directed DNA polymerase family B exonuclease" evidence="15">
    <location>
        <begin position="478"/>
        <end position="719"/>
    </location>
</feature>
<dbReference type="Gene3D" id="3.30.420.10">
    <property type="entry name" value="Ribonuclease H-like superfamily/Ribonuclease H"/>
    <property type="match status" value="1"/>
</dbReference>
<dbReference type="InterPro" id="IPR017964">
    <property type="entry name" value="DNA-dir_DNA_pol_B_CS"/>
</dbReference>
<dbReference type="GO" id="GO:0003887">
    <property type="term" value="F:DNA-directed DNA polymerase activity"/>
    <property type="evidence" value="ECO:0007669"/>
    <property type="project" value="UniProtKB-KW"/>
</dbReference>
<dbReference type="SUPFAM" id="SSF56672">
    <property type="entry name" value="DNA/RNA polymerases"/>
    <property type="match status" value="1"/>
</dbReference>
<feature type="compositionally biased region" description="Polar residues" evidence="13">
    <location>
        <begin position="212"/>
        <end position="228"/>
    </location>
</feature>
<dbReference type="GO" id="GO:0000166">
    <property type="term" value="F:nucleotide binding"/>
    <property type="evidence" value="ECO:0007669"/>
    <property type="project" value="InterPro"/>
</dbReference>
<dbReference type="GO" id="GO:0003688">
    <property type="term" value="F:DNA replication origin binding"/>
    <property type="evidence" value="ECO:0007669"/>
    <property type="project" value="TreeGrafter"/>
</dbReference>
<evidence type="ECO:0000256" key="4">
    <source>
        <dbReference type="ARBA" id="ARBA00022695"/>
    </source>
</evidence>
<dbReference type="FunFam" id="1.10.287.690:FF:000003">
    <property type="entry name" value="DNA polymerase"/>
    <property type="match status" value="1"/>
</dbReference>
<keyword evidence="9 12" id="KW-0239">DNA-directed DNA polymerase</keyword>
<dbReference type="GO" id="GO:0003697">
    <property type="term" value="F:single-stranded DNA binding"/>
    <property type="evidence" value="ECO:0007669"/>
    <property type="project" value="TreeGrafter"/>
</dbReference>
<dbReference type="InterPro" id="IPR012337">
    <property type="entry name" value="RNaseH-like_sf"/>
</dbReference>
<reference evidence="18" key="1">
    <citation type="submission" date="2020-06" db="EMBL/GenBank/DDBJ databases">
        <title>Draft genome of Bugula neritina, a colonial animal packing powerful symbionts and potential medicines.</title>
        <authorList>
            <person name="Rayko M."/>
        </authorList>
    </citation>
    <scope>NUCLEOTIDE SEQUENCE [LARGE SCALE GENOMIC DNA]</scope>
    <source>
        <strain evidence="18">Kwan_BN1</strain>
    </source>
</reference>
<evidence type="ECO:0000256" key="8">
    <source>
        <dbReference type="ARBA" id="ARBA00022833"/>
    </source>
</evidence>